<sequence length="205" mass="24205">MSRRSSDSQDTVVNSEEINYPKIQNDLDDWKLPKVSNQEIYKKRTFKFFIDYTIKTSEMSVSLEQDDQVIRLLDNRSIDKHKKDGYNFIHFEGQRREREWVCCGFDVSLGEEAEQLEAQLVPLEGSISRRMALEAAAVEAAVTDVYRDGRSLLSWYGRKFGYWKNLKRNNEDLMQKARELWELRNGIREGISQNRIRPDTTAWLR</sequence>
<evidence type="ECO:0000313" key="2">
    <source>
        <dbReference type="Proteomes" id="UP001227230"/>
    </source>
</evidence>
<proteinExistence type="predicted"/>
<reference evidence="1 2" key="1">
    <citation type="journal article" date="2023" name="Hortic Res">
        <title>The complete reference genome for grapevine (Vitis vinifera L.) genetics and breeding.</title>
        <authorList>
            <person name="Shi X."/>
            <person name="Cao S."/>
            <person name="Wang X."/>
            <person name="Huang S."/>
            <person name="Wang Y."/>
            <person name="Liu Z."/>
            <person name="Liu W."/>
            <person name="Leng X."/>
            <person name="Peng Y."/>
            <person name="Wang N."/>
            <person name="Wang Y."/>
            <person name="Ma Z."/>
            <person name="Xu X."/>
            <person name="Zhang F."/>
            <person name="Xue H."/>
            <person name="Zhong H."/>
            <person name="Wang Y."/>
            <person name="Zhang K."/>
            <person name="Velt A."/>
            <person name="Avia K."/>
            <person name="Holtgrawe D."/>
            <person name="Grimplet J."/>
            <person name="Matus J.T."/>
            <person name="Ware D."/>
            <person name="Wu X."/>
            <person name="Wang H."/>
            <person name="Liu C."/>
            <person name="Fang Y."/>
            <person name="Rustenholz C."/>
            <person name="Cheng Z."/>
            <person name="Xiao H."/>
            <person name="Zhou Y."/>
        </authorList>
    </citation>
    <scope>NUCLEOTIDE SEQUENCE [LARGE SCALE GENOMIC DNA]</scope>
    <source>
        <strain evidence="2">cv. Pinot noir / PN40024</strain>
        <tissue evidence="1">Leaf</tissue>
    </source>
</reference>
<name>A0ABY9CYP8_VITVI</name>
<dbReference type="EMBL" id="CP126659">
    <property type="protein sequence ID" value="WKA00499.1"/>
    <property type="molecule type" value="Genomic_DNA"/>
</dbReference>
<evidence type="ECO:0000313" key="1">
    <source>
        <dbReference type="EMBL" id="WKA00499.1"/>
    </source>
</evidence>
<gene>
    <name evidence="1" type="ORF">VitviT2T_018846</name>
</gene>
<dbReference type="Proteomes" id="UP001227230">
    <property type="component" value="Chromosome 12"/>
</dbReference>
<protein>
    <submittedName>
        <fullName evidence="1">Uncharacterized protein</fullName>
    </submittedName>
</protein>
<keyword evidence="2" id="KW-1185">Reference proteome</keyword>
<organism evidence="1 2">
    <name type="scientific">Vitis vinifera</name>
    <name type="common">Grape</name>
    <dbReference type="NCBI Taxonomy" id="29760"/>
    <lineage>
        <taxon>Eukaryota</taxon>
        <taxon>Viridiplantae</taxon>
        <taxon>Streptophyta</taxon>
        <taxon>Embryophyta</taxon>
        <taxon>Tracheophyta</taxon>
        <taxon>Spermatophyta</taxon>
        <taxon>Magnoliopsida</taxon>
        <taxon>eudicotyledons</taxon>
        <taxon>Gunneridae</taxon>
        <taxon>Pentapetalae</taxon>
        <taxon>rosids</taxon>
        <taxon>Vitales</taxon>
        <taxon>Vitaceae</taxon>
        <taxon>Viteae</taxon>
        <taxon>Vitis</taxon>
    </lineage>
</organism>
<accession>A0ABY9CYP8</accession>